<dbReference type="NCBIfam" id="TIGR00562">
    <property type="entry name" value="proto_IX_ox"/>
    <property type="match status" value="1"/>
</dbReference>
<dbReference type="Pfam" id="PF01593">
    <property type="entry name" value="Amino_oxidase"/>
    <property type="match status" value="1"/>
</dbReference>
<sequence>MKAFTAALVALFLVLGSVSAFTTSVGSFSKNGNFALYRTPVGGMQMIFGTTTQKEVDCLVIGGGISGSTLAHNLNRSGVNVLLTEARDYLGGNVKSHNEDGFIWEEGPNSFATQPSIIRIANELGIDDQLVFADESLPPWVNHSGKLHPLPKGKGGKGPKGQLELVFGSNGVLKFGLQGDLLTWPGKIRAAIGALVGHLPPPQGKEETIREWVTRTLGEEVFLRCIDPFVSGVYAGDPETLSMKAALPKIARIEDIAYSIEWNKFGAIFYGGLKRQVELTKERKASPPEPQWVPFEYGNPGSFRNGLSTLPNAISEALGQPVGAKPARDAKVKLSWTLTKLEADAGRGGYLATYETPAGPQTVRARSVVCTAPAHAIGEALAPALPEAREVFSRLREVIARVGIYHPPVAAVTVAYPKSAFRDVELANGFGPLRDLPGFGSLNPRSEGVRTLGTLWSSSLFPGRCPPEYNLLLNYIGGSRDAGIRDLAEEEIVAEVDKGCRQVLLKPDAPPPKVLGVKLWPTAIPQYELGHLELIEDLARAERGAPGLWVCGNYRSGVAFPDCVTFGYEQAKVVGDYLRLDDEVKRAAKELAA</sequence>
<keyword evidence="11 15" id="KW-0560">Oxidoreductase</keyword>
<reference evidence="18" key="1">
    <citation type="submission" date="2021-01" db="EMBL/GenBank/DDBJ databases">
        <authorList>
            <person name="Corre E."/>
            <person name="Pelletier E."/>
            <person name="Niang G."/>
            <person name="Scheremetjew M."/>
            <person name="Finn R."/>
            <person name="Kale V."/>
            <person name="Holt S."/>
            <person name="Cochrane G."/>
            <person name="Meng A."/>
            <person name="Brown T."/>
            <person name="Cohen L."/>
        </authorList>
    </citation>
    <scope>NUCLEOTIDE SEQUENCE</scope>
    <source>
        <strain evidence="18">CCMP3107</strain>
    </source>
</reference>
<dbReference type="GO" id="GO:0009507">
    <property type="term" value="C:chloroplast"/>
    <property type="evidence" value="ECO:0007669"/>
    <property type="project" value="UniProtKB-SubCell"/>
</dbReference>
<dbReference type="Gene3D" id="1.10.3110.10">
    <property type="entry name" value="protoporphyrinogen ix oxidase, domain 3"/>
    <property type="match status" value="1"/>
</dbReference>
<comment type="pathway">
    <text evidence="3 15">Porphyrin-containing compound metabolism; protoporphyrin-IX biosynthesis; protoporphyrin-IX from protoporphyrinogen-IX: step 1/1.</text>
</comment>
<evidence type="ECO:0000256" key="1">
    <source>
        <dbReference type="ARBA" id="ARBA00002600"/>
    </source>
</evidence>
<evidence type="ECO:0000256" key="3">
    <source>
        <dbReference type="ARBA" id="ARBA00005073"/>
    </source>
</evidence>
<evidence type="ECO:0000256" key="7">
    <source>
        <dbReference type="ARBA" id="ARBA00022630"/>
    </source>
</evidence>
<keyword evidence="16" id="KW-0732">Signal</keyword>
<keyword evidence="13 15" id="KW-0627">Porphyrin biosynthesis</keyword>
<keyword evidence="7 15" id="KW-0285">Flavoprotein</keyword>
<proteinExistence type="inferred from homology"/>
<dbReference type="Gene3D" id="3.90.660.20">
    <property type="entry name" value="Protoporphyrinogen oxidase, mitochondrial, domain 2"/>
    <property type="match status" value="1"/>
</dbReference>
<keyword evidence="9 15" id="KW-0274">FAD</keyword>
<name>A0A7S3Y938_HETAK</name>
<dbReference type="GO" id="GO:0005743">
    <property type="term" value="C:mitochondrial inner membrane"/>
    <property type="evidence" value="ECO:0007669"/>
    <property type="project" value="UniProtKB-SubCell"/>
</dbReference>
<evidence type="ECO:0000256" key="14">
    <source>
        <dbReference type="ARBA" id="ARBA00047554"/>
    </source>
</evidence>
<evidence type="ECO:0000256" key="15">
    <source>
        <dbReference type="RuleBase" id="RU367069"/>
    </source>
</evidence>
<dbReference type="SUPFAM" id="SSF51905">
    <property type="entry name" value="FAD/NAD(P)-binding domain"/>
    <property type="match status" value="1"/>
</dbReference>
<dbReference type="UniPathway" id="UPA00251">
    <property type="reaction ID" value="UER00324"/>
</dbReference>
<evidence type="ECO:0000259" key="17">
    <source>
        <dbReference type="Pfam" id="PF01593"/>
    </source>
</evidence>
<evidence type="ECO:0000256" key="6">
    <source>
        <dbReference type="ARBA" id="ARBA00022528"/>
    </source>
</evidence>
<evidence type="ECO:0000256" key="2">
    <source>
        <dbReference type="ARBA" id="ARBA00004229"/>
    </source>
</evidence>
<comment type="similarity">
    <text evidence="4 15">Belongs to the protoporphyrinogen/coproporphyrinogen oxidase family. Protoporphyrinogen oxidase subfamily.</text>
</comment>
<evidence type="ECO:0000256" key="4">
    <source>
        <dbReference type="ARBA" id="ARBA00010551"/>
    </source>
</evidence>
<evidence type="ECO:0000256" key="13">
    <source>
        <dbReference type="ARBA" id="ARBA00023244"/>
    </source>
</evidence>
<dbReference type="InterPro" id="IPR002937">
    <property type="entry name" value="Amino_oxidase"/>
</dbReference>
<evidence type="ECO:0000256" key="8">
    <source>
        <dbReference type="ARBA" id="ARBA00022640"/>
    </source>
</evidence>
<accession>A0A7S3Y938</accession>
<evidence type="ECO:0000256" key="9">
    <source>
        <dbReference type="ARBA" id="ARBA00022827"/>
    </source>
</evidence>
<dbReference type="FunFam" id="1.10.3110.10:FF:000002">
    <property type="entry name" value="Protoporphyrinogen oxidase"/>
    <property type="match status" value="1"/>
</dbReference>
<keyword evidence="6" id="KW-0150">Chloroplast</keyword>
<evidence type="ECO:0000256" key="11">
    <source>
        <dbReference type="ARBA" id="ARBA00023002"/>
    </source>
</evidence>
<feature type="domain" description="Amine oxidase" evidence="17">
    <location>
        <begin position="65"/>
        <end position="574"/>
    </location>
</feature>
<keyword evidence="8" id="KW-0934">Plastid</keyword>
<comment type="cofactor">
    <cofactor evidence="15">
        <name>FAD</name>
        <dbReference type="ChEBI" id="CHEBI:57692"/>
    </cofactor>
    <text evidence="15">Binds 1 FAD per subunit.</text>
</comment>
<feature type="signal peptide" evidence="16">
    <location>
        <begin position="1"/>
        <end position="20"/>
    </location>
</feature>
<dbReference type="GO" id="GO:0004729">
    <property type="term" value="F:oxygen-dependent protoporphyrinogen oxidase activity"/>
    <property type="evidence" value="ECO:0007669"/>
    <property type="project" value="UniProtKB-UniRule"/>
</dbReference>
<dbReference type="GO" id="GO:0006782">
    <property type="term" value="P:protoporphyrinogen IX biosynthetic process"/>
    <property type="evidence" value="ECO:0007669"/>
    <property type="project" value="UniProtKB-UniRule"/>
</dbReference>
<evidence type="ECO:0000256" key="10">
    <source>
        <dbReference type="ARBA" id="ARBA00022946"/>
    </source>
</evidence>
<gene>
    <name evidence="18" type="ORF">HAKA00212_LOCUS22741</name>
</gene>
<comment type="catalytic activity">
    <reaction evidence="14 15">
        <text>protoporphyrinogen IX + 3 O2 = protoporphyrin IX + 3 H2O2</text>
        <dbReference type="Rhea" id="RHEA:25576"/>
        <dbReference type="ChEBI" id="CHEBI:15379"/>
        <dbReference type="ChEBI" id="CHEBI:16240"/>
        <dbReference type="ChEBI" id="CHEBI:57306"/>
        <dbReference type="ChEBI" id="CHEBI:57307"/>
        <dbReference type="EC" id="1.3.3.4"/>
    </reaction>
</comment>
<comment type="function">
    <text evidence="1 15">Catalyzes the 6-electron oxidation of protoporphyrinogen-IX to form protoporphyrin-IX.</text>
</comment>
<dbReference type="Gene3D" id="3.50.50.60">
    <property type="entry name" value="FAD/NAD(P)-binding domain"/>
    <property type="match status" value="1"/>
</dbReference>
<dbReference type="PANTHER" id="PTHR42923">
    <property type="entry name" value="PROTOPORPHYRINOGEN OXIDASE"/>
    <property type="match status" value="1"/>
</dbReference>
<evidence type="ECO:0000256" key="5">
    <source>
        <dbReference type="ARBA" id="ARBA00012867"/>
    </source>
</evidence>
<dbReference type="EC" id="1.3.3.4" evidence="5 15"/>
<evidence type="ECO:0000256" key="16">
    <source>
        <dbReference type="SAM" id="SignalP"/>
    </source>
</evidence>
<evidence type="ECO:0000313" key="18">
    <source>
        <dbReference type="EMBL" id="CAE0644586.1"/>
    </source>
</evidence>
<comment type="subcellular location">
    <subcellularLocation>
        <location evidence="15">Mitochondrion inner membrane</location>
    </subcellularLocation>
    <subcellularLocation>
        <location evidence="2">Plastid</location>
        <location evidence="2">Chloroplast</location>
    </subcellularLocation>
</comment>
<feature type="chain" id="PRO_5030923824" description="Protoporphyrinogen oxidase" evidence="16">
    <location>
        <begin position="21"/>
        <end position="593"/>
    </location>
</feature>
<keyword evidence="10" id="KW-0809">Transit peptide</keyword>
<dbReference type="PANTHER" id="PTHR42923:SF3">
    <property type="entry name" value="PROTOPORPHYRINOGEN OXIDASE"/>
    <property type="match status" value="1"/>
</dbReference>
<dbReference type="InterPro" id="IPR004572">
    <property type="entry name" value="Protoporphyrinogen_oxidase"/>
</dbReference>
<dbReference type="InterPro" id="IPR050464">
    <property type="entry name" value="Zeta_carotene_desat/Oxidored"/>
</dbReference>
<dbReference type="InterPro" id="IPR036188">
    <property type="entry name" value="FAD/NAD-bd_sf"/>
</dbReference>
<evidence type="ECO:0000256" key="12">
    <source>
        <dbReference type="ARBA" id="ARBA00023133"/>
    </source>
</evidence>
<dbReference type="AlphaFoldDB" id="A0A7S3Y938"/>
<dbReference type="EMBL" id="HBIU01051426">
    <property type="protein sequence ID" value="CAE0644586.1"/>
    <property type="molecule type" value="Transcribed_RNA"/>
</dbReference>
<organism evidence="18">
    <name type="scientific">Heterosigma akashiwo</name>
    <name type="common">Chromophytic alga</name>
    <name type="synonym">Heterosigma carterae</name>
    <dbReference type="NCBI Taxonomy" id="2829"/>
    <lineage>
        <taxon>Eukaryota</taxon>
        <taxon>Sar</taxon>
        <taxon>Stramenopiles</taxon>
        <taxon>Ochrophyta</taxon>
        <taxon>Raphidophyceae</taxon>
        <taxon>Chattonellales</taxon>
        <taxon>Chattonellaceae</taxon>
        <taxon>Heterosigma</taxon>
    </lineage>
</organism>
<dbReference type="SUPFAM" id="SSF54373">
    <property type="entry name" value="FAD-linked reductases, C-terminal domain"/>
    <property type="match status" value="1"/>
</dbReference>
<keyword evidence="12 15" id="KW-0350">Heme biosynthesis</keyword>
<protein>
    <recommendedName>
        <fullName evidence="5 15">Protoporphyrinogen oxidase</fullName>
        <ecNumber evidence="5 15">1.3.3.4</ecNumber>
    </recommendedName>
</protein>